<dbReference type="PANTHER" id="PTHR23235:SF142">
    <property type="entry name" value="ZINC FINGER PROTEIN 384"/>
    <property type="match status" value="1"/>
</dbReference>
<feature type="domain" description="C2H2-type" evidence="9">
    <location>
        <begin position="181"/>
        <end position="208"/>
    </location>
</feature>
<dbReference type="OMA" id="HVSTHAR"/>
<dbReference type="PANTHER" id="PTHR23235">
    <property type="entry name" value="KRUEPPEL-LIKE TRANSCRIPTION FACTOR"/>
    <property type="match status" value="1"/>
</dbReference>
<dbReference type="EMBL" id="AAZO01002876">
    <property type="status" value="NOT_ANNOTATED_CDS"/>
    <property type="molecule type" value="Genomic_DNA"/>
</dbReference>
<reference evidence="11" key="3">
    <citation type="submission" date="2020-05" db="UniProtKB">
        <authorList>
            <consortium name="EnsemblMetazoa"/>
        </authorList>
    </citation>
    <scope>IDENTIFICATION</scope>
    <source>
        <strain evidence="11">USDA</strain>
    </source>
</reference>
<dbReference type="FunFam" id="3.30.160.60:FF:000148">
    <property type="entry name" value="zinc finger protein Gfi-1"/>
    <property type="match status" value="1"/>
</dbReference>
<comment type="subcellular location">
    <subcellularLocation>
        <location evidence="1">Nucleus</location>
    </subcellularLocation>
</comment>
<evidence type="ECO:0000256" key="4">
    <source>
        <dbReference type="ARBA" id="ARBA00022771"/>
    </source>
</evidence>
<evidence type="ECO:0000256" key="8">
    <source>
        <dbReference type="SAM" id="MobiDB-lite"/>
    </source>
</evidence>
<dbReference type="GeneID" id="8238771"/>
<dbReference type="InterPro" id="IPR036236">
    <property type="entry name" value="Znf_C2H2_sf"/>
</dbReference>
<keyword evidence="2" id="KW-0479">Metal-binding</keyword>
<dbReference type="InParanoid" id="E0VJN0"/>
<evidence type="ECO:0000256" key="6">
    <source>
        <dbReference type="ARBA" id="ARBA00023242"/>
    </source>
</evidence>
<dbReference type="GO" id="GO:0009887">
    <property type="term" value="P:animal organ morphogenesis"/>
    <property type="evidence" value="ECO:0007669"/>
    <property type="project" value="UniProtKB-ARBA"/>
</dbReference>
<dbReference type="InterPro" id="IPR013087">
    <property type="entry name" value="Znf_C2H2_type"/>
</dbReference>
<keyword evidence="6" id="KW-0539">Nucleus</keyword>
<gene>
    <name evidence="11" type="primary">8238771</name>
    <name evidence="10" type="ORF">Phum_PHUM248190</name>
</gene>
<evidence type="ECO:0000256" key="2">
    <source>
        <dbReference type="ARBA" id="ARBA00022723"/>
    </source>
</evidence>
<evidence type="ECO:0000313" key="12">
    <source>
        <dbReference type="Proteomes" id="UP000009046"/>
    </source>
</evidence>
<dbReference type="PROSITE" id="PS00028">
    <property type="entry name" value="ZINC_FINGER_C2H2_1"/>
    <property type="match status" value="4"/>
</dbReference>
<accession>E0VJN0</accession>
<dbReference type="EnsemblMetazoa" id="PHUM248190-RA">
    <property type="protein sequence ID" value="PHUM248190-PA"/>
    <property type="gene ID" value="PHUM248190"/>
</dbReference>
<dbReference type="AlphaFoldDB" id="E0VJN0"/>
<dbReference type="EMBL" id="DS235226">
    <property type="protein sequence ID" value="EEB13586.1"/>
    <property type="molecule type" value="Genomic_DNA"/>
</dbReference>
<keyword evidence="12" id="KW-1185">Reference proteome</keyword>
<evidence type="ECO:0000256" key="5">
    <source>
        <dbReference type="ARBA" id="ARBA00022833"/>
    </source>
</evidence>
<dbReference type="FunFam" id="3.30.160.60:FF:000345">
    <property type="entry name" value="Zinc finger protein Gfi-1"/>
    <property type="match status" value="1"/>
</dbReference>
<feature type="compositionally biased region" description="Polar residues" evidence="8">
    <location>
        <begin position="117"/>
        <end position="132"/>
    </location>
</feature>
<keyword evidence="3" id="KW-0677">Repeat</keyword>
<dbReference type="RefSeq" id="XP_002426324.1">
    <property type="nucleotide sequence ID" value="XM_002426279.1"/>
</dbReference>
<dbReference type="GO" id="GO:0000981">
    <property type="term" value="F:DNA-binding transcription factor activity, RNA polymerase II-specific"/>
    <property type="evidence" value="ECO:0007669"/>
    <property type="project" value="TreeGrafter"/>
</dbReference>
<feature type="region of interest" description="Disordered" evidence="8">
    <location>
        <begin position="108"/>
        <end position="132"/>
    </location>
</feature>
<reference evidence="10" key="2">
    <citation type="submission" date="2007-04" db="EMBL/GenBank/DDBJ databases">
        <title>The genome of the human body louse.</title>
        <authorList>
            <consortium name="The Human Body Louse Genome Consortium"/>
            <person name="Kirkness E."/>
            <person name="Walenz B."/>
            <person name="Hass B."/>
            <person name="Bruggner R."/>
            <person name="Strausberg R."/>
        </authorList>
    </citation>
    <scope>NUCLEOTIDE SEQUENCE</scope>
    <source>
        <strain evidence="10">USDA</strain>
    </source>
</reference>
<feature type="domain" description="C2H2-type" evidence="9">
    <location>
        <begin position="153"/>
        <end position="180"/>
    </location>
</feature>
<proteinExistence type="predicted"/>
<dbReference type="VEuPathDB" id="VectorBase:PHUM248190"/>
<dbReference type="Proteomes" id="UP000009046">
    <property type="component" value="Unassembled WGS sequence"/>
</dbReference>
<dbReference type="SMART" id="SM00355">
    <property type="entry name" value="ZnF_C2H2"/>
    <property type="match status" value="4"/>
</dbReference>
<evidence type="ECO:0000256" key="1">
    <source>
        <dbReference type="ARBA" id="ARBA00004123"/>
    </source>
</evidence>
<evidence type="ECO:0000313" key="10">
    <source>
        <dbReference type="EMBL" id="EEB13586.1"/>
    </source>
</evidence>
<organism>
    <name type="scientific">Pediculus humanus subsp. corporis</name>
    <name type="common">Body louse</name>
    <dbReference type="NCBI Taxonomy" id="121224"/>
    <lineage>
        <taxon>Eukaryota</taxon>
        <taxon>Metazoa</taxon>
        <taxon>Ecdysozoa</taxon>
        <taxon>Arthropoda</taxon>
        <taxon>Hexapoda</taxon>
        <taxon>Insecta</taxon>
        <taxon>Pterygota</taxon>
        <taxon>Neoptera</taxon>
        <taxon>Paraneoptera</taxon>
        <taxon>Psocodea</taxon>
        <taxon>Troctomorpha</taxon>
        <taxon>Phthiraptera</taxon>
        <taxon>Anoplura</taxon>
        <taxon>Pediculidae</taxon>
        <taxon>Pediculus</taxon>
    </lineage>
</organism>
<dbReference type="GO" id="GO:0008270">
    <property type="term" value="F:zinc ion binding"/>
    <property type="evidence" value="ECO:0007669"/>
    <property type="project" value="UniProtKB-KW"/>
</dbReference>
<reference evidence="10" key="1">
    <citation type="submission" date="2007-04" db="EMBL/GenBank/DDBJ databases">
        <title>Annotation of Pediculus humanus corporis strain USDA.</title>
        <authorList>
            <person name="Kirkness E."/>
            <person name="Hannick L."/>
            <person name="Hass B."/>
            <person name="Bruggner R."/>
            <person name="Lawson D."/>
            <person name="Bidwell S."/>
            <person name="Joardar V."/>
            <person name="Caler E."/>
            <person name="Walenz B."/>
            <person name="Inman J."/>
            <person name="Schobel S."/>
            <person name="Galinsky K."/>
            <person name="Amedeo P."/>
            <person name="Strausberg R."/>
        </authorList>
    </citation>
    <scope>NUCLEOTIDE SEQUENCE</scope>
    <source>
        <strain evidence="10">USDA</strain>
    </source>
</reference>
<dbReference type="STRING" id="121224.E0VJN0"/>
<keyword evidence="5" id="KW-0862">Zinc</keyword>
<evidence type="ECO:0000259" key="9">
    <source>
        <dbReference type="PROSITE" id="PS50157"/>
    </source>
</evidence>
<dbReference type="eggNOG" id="KOG1721">
    <property type="taxonomic scope" value="Eukaryota"/>
</dbReference>
<feature type="domain" description="C2H2-type" evidence="9">
    <location>
        <begin position="209"/>
        <end position="236"/>
    </location>
</feature>
<dbReference type="SUPFAM" id="SSF57667">
    <property type="entry name" value="beta-beta-alpha zinc fingers"/>
    <property type="match status" value="2"/>
</dbReference>
<dbReference type="KEGG" id="phu:Phum_PHUM248190"/>
<feature type="domain" description="C2H2-type" evidence="9">
    <location>
        <begin position="237"/>
        <end position="265"/>
    </location>
</feature>
<evidence type="ECO:0000256" key="7">
    <source>
        <dbReference type="PROSITE-ProRule" id="PRU00042"/>
    </source>
</evidence>
<dbReference type="Pfam" id="PF00096">
    <property type="entry name" value="zf-C2H2"/>
    <property type="match status" value="4"/>
</dbReference>
<sequence>MPRLIEDRIENSSKENSSNITFISNTREDDNLINSVRPNVCTPYFWPPFPAFFLPYSPLNTKTHPFIFSNRRDRYSEPCCSPVKTKNDLCIRTRKKSNTIWSPASLCENERTRSPHSENNTNEDGSLSQSSENWNSEIFSLSPIQTSSIDRSFQCKQCGKSFKRSSTLSTHLLIHSDTRPYPCHFCGKRFHQKSDMKKHTYIHTGEKPHKCVVCSKAFSQSSNLITHMRKHTGFKPFSCKLCEKSFQRKVDLRRHQETQHSQTKDL</sequence>
<dbReference type="GO" id="GO:0003002">
    <property type="term" value="P:regionalization"/>
    <property type="evidence" value="ECO:0007669"/>
    <property type="project" value="UniProtKB-ARBA"/>
</dbReference>
<dbReference type="GO" id="GO:0000978">
    <property type="term" value="F:RNA polymerase II cis-regulatory region sequence-specific DNA binding"/>
    <property type="evidence" value="ECO:0007669"/>
    <property type="project" value="TreeGrafter"/>
</dbReference>
<dbReference type="GO" id="GO:0005634">
    <property type="term" value="C:nucleus"/>
    <property type="evidence" value="ECO:0007669"/>
    <property type="project" value="UniProtKB-SubCell"/>
</dbReference>
<dbReference type="HOGENOM" id="CLU_1046984_0_0_1"/>
<dbReference type="CTD" id="8238771"/>
<dbReference type="FunFam" id="3.30.160.60:FF:002812">
    <property type="entry name" value="Neuroectoderm-expressed 2, isoform B"/>
    <property type="match status" value="1"/>
</dbReference>
<protein>
    <submittedName>
        <fullName evidence="10 11">Senseless, putative</fullName>
    </submittedName>
</protein>
<dbReference type="OrthoDB" id="6155966at2759"/>
<evidence type="ECO:0000256" key="3">
    <source>
        <dbReference type="ARBA" id="ARBA00022737"/>
    </source>
</evidence>
<dbReference type="PROSITE" id="PS50157">
    <property type="entry name" value="ZINC_FINGER_C2H2_2"/>
    <property type="match status" value="4"/>
</dbReference>
<dbReference type="FunFam" id="3.30.160.60:FF:000432">
    <property type="entry name" value="zinc finger protein Gfi-1b isoform X1"/>
    <property type="match status" value="1"/>
</dbReference>
<name>E0VJN0_PEDHC</name>
<dbReference type="Gene3D" id="3.30.160.60">
    <property type="entry name" value="Classic Zinc Finger"/>
    <property type="match status" value="4"/>
</dbReference>
<evidence type="ECO:0000313" key="11">
    <source>
        <dbReference type="EnsemblMetazoa" id="PHUM248190-PA"/>
    </source>
</evidence>
<keyword evidence="4 7" id="KW-0863">Zinc-finger</keyword>